<dbReference type="GO" id="GO:0001510">
    <property type="term" value="P:RNA methylation"/>
    <property type="evidence" value="ECO:0007669"/>
    <property type="project" value="InterPro"/>
</dbReference>
<evidence type="ECO:0000256" key="3">
    <source>
        <dbReference type="ARBA" id="ARBA00022691"/>
    </source>
</evidence>
<dbReference type="InterPro" id="IPR029063">
    <property type="entry name" value="SAM-dependent_MTases_sf"/>
</dbReference>
<gene>
    <name evidence="7" type="primary">rsmB</name>
    <name evidence="7" type="ORF">AOLFYP35_01367</name>
</gene>
<dbReference type="PANTHER" id="PTHR22807:SF53">
    <property type="entry name" value="RIBOSOMAL RNA SMALL SUBUNIT METHYLTRANSFERASE B-RELATED"/>
    <property type="match status" value="1"/>
</dbReference>
<evidence type="ECO:0000256" key="1">
    <source>
        <dbReference type="ARBA" id="ARBA00022603"/>
    </source>
</evidence>
<feature type="binding site" evidence="5">
    <location>
        <begin position="289"/>
        <end position="295"/>
    </location>
    <ligand>
        <name>S-adenosyl-L-methionine</name>
        <dbReference type="ChEBI" id="CHEBI:59789"/>
    </ligand>
</feature>
<dbReference type="Gene3D" id="3.40.50.150">
    <property type="entry name" value="Vaccinia Virus protein VP39"/>
    <property type="match status" value="1"/>
</dbReference>
<keyword evidence="2 5" id="KW-0808">Transferase</keyword>
<dbReference type="Gene3D" id="1.10.940.10">
    <property type="entry name" value="NusB-like"/>
    <property type="match status" value="1"/>
</dbReference>
<dbReference type="AlphaFoldDB" id="A0A6N2TH23"/>
<accession>A0A6N2TH23</accession>
<feature type="binding site" evidence="5">
    <location>
        <position position="339"/>
    </location>
    <ligand>
        <name>S-adenosyl-L-methionine</name>
        <dbReference type="ChEBI" id="CHEBI:59789"/>
    </ligand>
</feature>
<dbReference type="GO" id="GO:0003723">
    <property type="term" value="F:RNA binding"/>
    <property type="evidence" value="ECO:0007669"/>
    <property type="project" value="UniProtKB-UniRule"/>
</dbReference>
<dbReference type="EC" id="2.1.1.176" evidence="7"/>
<feature type="binding site" evidence="5">
    <location>
        <position position="314"/>
    </location>
    <ligand>
        <name>S-adenosyl-L-methionine</name>
        <dbReference type="ChEBI" id="CHEBI:59789"/>
    </ligand>
</feature>
<dbReference type="PANTHER" id="PTHR22807">
    <property type="entry name" value="NOP2 YEAST -RELATED NOL1/NOP2/FMU SUN DOMAIN-CONTAINING"/>
    <property type="match status" value="1"/>
</dbReference>
<dbReference type="InterPro" id="IPR035926">
    <property type="entry name" value="NusB-like_sf"/>
</dbReference>
<feature type="active site" description="Nucleophile" evidence="5">
    <location>
        <position position="414"/>
    </location>
</feature>
<keyword evidence="4 5" id="KW-0694">RNA-binding</keyword>
<dbReference type="SUPFAM" id="SSF48013">
    <property type="entry name" value="NusB-like"/>
    <property type="match status" value="1"/>
</dbReference>
<keyword evidence="1 5" id="KW-0489">Methyltransferase</keyword>
<dbReference type="GO" id="GO:0008173">
    <property type="term" value="F:RNA methyltransferase activity"/>
    <property type="evidence" value="ECO:0007669"/>
    <property type="project" value="InterPro"/>
</dbReference>
<dbReference type="GO" id="GO:0006355">
    <property type="term" value="P:regulation of DNA-templated transcription"/>
    <property type="evidence" value="ECO:0007669"/>
    <property type="project" value="InterPro"/>
</dbReference>
<dbReference type="Pfam" id="PF01029">
    <property type="entry name" value="NusB"/>
    <property type="match status" value="1"/>
</dbReference>
<protein>
    <submittedName>
        <fullName evidence="7">Ribosomal RNA small subunit methyltransferase B</fullName>
        <ecNumber evidence="7">2.1.1.176</ecNumber>
    </submittedName>
</protein>
<feature type="domain" description="SAM-dependent MTase RsmB/NOP-type" evidence="6">
    <location>
        <begin position="195"/>
        <end position="484"/>
    </location>
</feature>
<dbReference type="PROSITE" id="PS51686">
    <property type="entry name" value="SAM_MT_RSMB_NOP"/>
    <property type="match status" value="1"/>
</dbReference>
<dbReference type="InterPro" id="IPR049560">
    <property type="entry name" value="MeTrfase_RsmB-F_NOP2_cat"/>
</dbReference>
<dbReference type="EMBL" id="CACRSM010000002">
    <property type="protein sequence ID" value="VYT05020.1"/>
    <property type="molecule type" value="Genomic_DNA"/>
</dbReference>
<dbReference type="SUPFAM" id="SSF53335">
    <property type="entry name" value="S-adenosyl-L-methionine-dependent methyltransferases"/>
    <property type="match status" value="1"/>
</dbReference>
<dbReference type="Pfam" id="PF01189">
    <property type="entry name" value="Methyltr_RsmB-F"/>
    <property type="match status" value="1"/>
</dbReference>
<evidence type="ECO:0000259" key="6">
    <source>
        <dbReference type="PROSITE" id="PS51686"/>
    </source>
</evidence>
<proteinExistence type="inferred from homology"/>
<feature type="binding site" evidence="5">
    <location>
        <position position="361"/>
    </location>
    <ligand>
        <name>S-adenosyl-L-methionine</name>
        <dbReference type="ChEBI" id="CHEBI:59789"/>
    </ligand>
</feature>
<evidence type="ECO:0000256" key="5">
    <source>
        <dbReference type="PROSITE-ProRule" id="PRU01023"/>
    </source>
</evidence>
<dbReference type="InterPro" id="IPR006027">
    <property type="entry name" value="NusB_RsmB_TIM44"/>
</dbReference>
<keyword evidence="3 5" id="KW-0949">S-adenosyl-L-methionine</keyword>
<reference evidence="7" key="1">
    <citation type="submission" date="2019-11" db="EMBL/GenBank/DDBJ databases">
        <authorList>
            <person name="Feng L."/>
        </authorList>
    </citation>
    <scope>NUCLEOTIDE SEQUENCE</scope>
    <source>
        <strain evidence="7">AodontolyticusLFYP35</strain>
    </source>
</reference>
<evidence type="ECO:0000256" key="4">
    <source>
        <dbReference type="ARBA" id="ARBA00022884"/>
    </source>
</evidence>
<dbReference type="PRINTS" id="PR02008">
    <property type="entry name" value="RCMTFAMILY"/>
</dbReference>
<dbReference type="InterPro" id="IPR001678">
    <property type="entry name" value="MeTrfase_RsmB-F_NOP2_dom"/>
</dbReference>
<evidence type="ECO:0000256" key="2">
    <source>
        <dbReference type="ARBA" id="ARBA00022679"/>
    </source>
</evidence>
<evidence type="ECO:0000313" key="7">
    <source>
        <dbReference type="EMBL" id="VYT05020.1"/>
    </source>
</evidence>
<comment type="similarity">
    <text evidence="5">Belongs to the class I-like SAM-binding methyltransferase superfamily. RsmB/NOP family.</text>
</comment>
<organism evidence="7">
    <name type="scientific">Schaalia odontolytica</name>
    <dbReference type="NCBI Taxonomy" id="1660"/>
    <lineage>
        <taxon>Bacteria</taxon>
        <taxon>Bacillati</taxon>
        <taxon>Actinomycetota</taxon>
        <taxon>Actinomycetes</taxon>
        <taxon>Actinomycetales</taxon>
        <taxon>Actinomycetaceae</taxon>
        <taxon>Schaalia</taxon>
    </lineage>
</organism>
<dbReference type="InterPro" id="IPR023267">
    <property type="entry name" value="RCMT"/>
</dbReference>
<sequence length="491" mass="54273">MATHRYSDGYRSFREADPARQVAFEVLTLVRNEDAYANLVLPKVLKSFEGHTHLDQRDRAFAVELTYGTLREQGFLDWVISRNSSRPLSDIEGGIIDILRLGVYQLLRMRVPDHAAVSQTVDLARQYLSAGPAKFINAVLRSVIREGEETRQEALNELPDSQRLAIEYSHPQWMVEEYSRALVANGCSSEEIAELLAANNQAPYVSLVARPSLIEVDELADQCLDYLQTRIADGEVSPYAVLLESGGPARIPAIRQRRAAVQDEGSQLAGILAAQVPVVGKDQNWLDLCAGPGGKAALVASLGVERGAQLIANEVHSHRARLVEKTLEHLDNTEVVCSDGTRFGGEGTRWALESFDRVIIDAPCSGLGSMRRRPESRWRRNPDDVSQLVALQAELLDRGIELTRPGGVTVYITCSPVVQETLDQISRVLTSGRVELVDLRPVAAQTTPKPLKLPQAKGIAARTIQLWEHRNETDLMFIAALRKLPVAQELS</sequence>
<name>A0A6N2TH23_9ACTO</name>
<dbReference type="CDD" id="cd02440">
    <property type="entry name" value="AdoMet_MTases"/>
    <property type="match status" value="1"/>
</dbReference>